<comment type="caution">
    <text evidence="1">The sequence shown here is derived from an EMBL/GenBank/DDBJ whole genome shotgun (WGS) entry which is preliminary data.</text>
</comment>
<evidence type="ECO:0000313" key="1">
    <source>
        <dbReference type="EMBL" id="MBC8755891.1"/>
    </source>
</evidence>
<name>A0ABR7QBE0_9FLAO</name>
<accession>A0ABR7QBE0</accession>
<keyword evidence="2" id="KW-1185">Reference proteome</keyword>
<dbReference type="PROSITE" id="PS51257">
    <property type="entry name" value="PROKAR_LIPOPROTEIN"/>
    <property type="match status" value="1"/>
</dbReference>
<dbReference type="RefSeq" id="WP_187562927.1">
    <property type="nucleotide sequence ID" value="NZ_JACGWS010000008.1"/>
</dbReference>
<dbReference type="Proteomes" id="UP000619238">
    <property type="component" value="Unassembled WGS sequence"/>
</dbReference>
<protein>
    <recommendedName>
        <fullName evidence="3">YARHG domain-containing protein</fullName>
    </recommendedName>
</protein>
<evidence type="ECO:0000313" key="2">
    <source>
        <dbReference type="Proteomes" id="UP000619238"/>
    </source>
</evidence>
<dbReference type="EMBL" id="JACGWS010000008">
    <property type="protein sequence ID" value="MBC8755891.1"/>
    <property type="molecule type" value="Genomic_DNA"/>
</dbReference>
<reference evidence="1 2" key="1">
    <citation type="submission" date="2020-07" db="EMBL/GenBank/DDBJ databases">
        <title>Description of Kordia aestuariivivens sp. nov., isolated from a tidal flat.</title>
        <authorList>
            <person name="Park S."/>
            <person name="Yoon J.-H."/>
        </authorList>
    </citation>
    <scope>NUCLEOTIDE SEQUENCE [LARGE SCALE GENOMIC DNA]</scope>
    <source>
        <strain evidence="1 2">YSTF-M3</strain>
    </source>
</reference>
<sequence>MKKTAFTLLFLIVLLGCNSQEKENQETQTDKNKKEVIKPKEKWNVKKKYDEHGNLIKYDSIYSYSYSNIEGDTIQVNLDSIMNSFRGYFKENTPFTWNERFSYFPQNDSLFMNDFFKDDYFFDQWNREPLDISKMMQQMDSTRNAFLKKFYPELMQSKND</sequence>
<evidence type="ECO:0008006" key="3">
    <source>
        <dbReference type="Google" id="ProtNLM"/>
    </source>
</evidence>
<gene>
    <name evidence="1" type="ORF">H2O64_14530</name>
</gene>
<proteinExistence type="predicted"/>
<organism evidence="1 2">
    <name type="scientific">Kordia aestuariivivens</name>
    <dbReference type="NCBI Taxonomy" id="2759037"/>
    <lineage>
        <taxon>Bacteria</taxon>
        <taxon>Pseudomonadati</taxon>
        <taxon>Bacteroidota</taxon>
        <taxon>Flavobacteriia</taxon>
        <taxon>Flavobacteriales</taxon>
        <taxon>Flavobacteriaceae</taxon>
        <taxon>Kordia</taxon>
    </lineage>
</organism>